<evidence type="ECO:0000256" key="2">
    <source>
        <dbReference type="ARBA" id="ARBA00022679"/>
    </source>
</evidence>
<keyword evidence="3" id="KW-0472">Membrane</keyword>
<dbReference type="AlphaFoldDB" id="R7UHR8"/>
<protein>
    <recommendedName>
        <fullName evidence="4">Sulfotransferase domain-containing protein</fullName>
    </recommendedName>
</protein>
<dbReference type="SUPFAM" id="SSF52540">
    <property type="entry name" value="P-loop containing nucleoside triphosphate hydrolases"/>
    <property type="match status" value="1"/>
</dbReference>
<dbReference type="Proteomes" id="UP000014760">
    <property type="component" value="Unassembled WGS sequence"/>
</dbReference>
<dbReference type="EMBL" id="KB301364">
    <property type="protein sequence ID" value="ELU05623.1"/>
    <property type="molecule type" value="Genomic_DNA"/>
</dbReference>
<keyword evidence="3" id="KW-1133">Transmembrane helix</keyword>
<dbReference type="OrthoDB" id="205623at2759"/>
<feature type="domain" description="Sulfotransferase" evidence="4">
    <location>
        <begin position="71"/>
        <end position="296"/>
    </location>
</feature>
<dbReference type="OMA" id="KIKEMEC"/>
<gene>
    <name evidence="5" type="ORF">CAPTEDRAFT_145508</name>
</gene>
<keyword evidence="7" id="KW-1185">Reference proteome</keyword>
<reference evidence="6" key="3">
    <citation type="submission" date="2015-06" db="UniProtKB">
        <authorList>
            <consortium name="EnsemblMetazoa"/>
        </authorList>
    </citation>
    <scope>IDENTIFICATION</scope>
</reference>
<dbReference type="GO" id="GO:0008146">
    <property type="term" value="F:sulfotransferase activity"/>
    <property type="evidence" value="ECO:0007669"/>
    <property type="project" value="InterPro"/>
</dbReference>
<evidence type="ECO:0000256" key="1">
    <source>
        <dbReference type="ARBA" id="ARBA00005771"/>
    </source>
</evidence>
<dbReference type="HOGENOM" id="CLU_027239_1_2_1"/>
<evidence type="ECO:0000313" key="6">
    <source>
        <dbReference type="EnsemblMetazoa" id="CapteP145508"/>
    </source>
</evidence>
<dbReference type="InterPro" id="IPR027417">
    <property type="entry name" value="P-loop_NTPase"/>
</dbReference>
<proteinExistence type="inferred from homology"/>
<reference evidence="5 7" key="2">
    <citation type="journal article" date="2013" name="Nature">
        <title>Insights into bilaterian evolution from three spiralian genomes.</title>
        <authorList>
            <person name="Simakov O."/>
            <person name="Marletaz F."/>
            <person name="Cho S.J."/>
            <person name="Edsinger-Gonzales E."/>
            <person name="Havlak P."/>
            <person name="Hellsten U."/>
            <person name="Kuo D.H."/>
            <person name="Larsson T."/>
            <person name="Lv J."/>
            <person name="Arendt D."/>
            <person name="Savage R."/>
            <person name="Osoegawa K."/>
            <person name="de Jong P."/>
            <person name="Grimwood J."/>
            <person name="Chapman J.A."/>
            <person name="Shapiro H."/>
            <person name="Aerts A."/>
            <person name="Otillar R.P."/>
            <person name="Terry A.Y."/>
            <person name="Boore J.L."/>
            <person name="Grigoriev I.V."/>
            <person name="Lindberg D.R."/>
            <person name="Seaver E.C."/>
            <person name="Weisblat D.A."/>
            <person name="Putnam N.H."/>
            <person name="Rokhsar D.S."/>
        </authorList>
    </citation>
    <scope>NUCLEOTIDE SEQUENCE</scope>
    <source>
        <strain evidence="5 7">I ESC-2004</strain>
    </source>
</reference>
<dbReference type="InterPro" id="IPR000863">
    <property type="entry name" value="Sulfotransferase_dom"/>
</dbReference>
<evidence type="ECO:0000259" key="4">
    <source>
        <dbReference type="Pfam" id="PF00685"/>
    </source>
</evidence>
<evidence type="ECO:0000256" key="3">
    <source>
        <dbReference type="SAM" id="Phobius"/>
    </source>
</evidence>
<keyword evidence="2" id="KW-0808">Transferase</keyword>
<comment type="similarity">
    <text evidence="1">Belongs to the sulfotransferase 1 family.</text>
</comment>
<dbReference type="Gene3D" id="3.40.50.300">
    <property type="entry name" value="P-loop containing nucleotide triphosphate hydrolases"/>
    <property type="match status" value="1"/>
</dbReference>
<reference evidence="7" key="1">
    <citation type="submission" date="2012-12" db="EMBL/GenBank/DDBJ databases">
        <authorList>
            <person name="Hellsten U."/>
            <person name="Grimwood J."/>
            <person name="Chapman J.A."/>
            <person name="Shapiro H."/>
            <person name="Aerts A."/>
            <person name="Otillar R.P."/>
            <person name="Terry A.Y."/>
            <person name="Boore J.L."/>
            <person name="Simakov O."/>
            <person name="Marletaz F."/>
            <person name="Cho S.-J."/>
            <person name="Edsinger-Gonzales E."/>
            <person name="Havlak P."/>
            <person name="Kuo D.-H."/>
            <person name="Larsson T."/>
            <person name="Lv J."/>
            <person name="Arendt D."/>
            <person name="Savage R."/>
            <person name="Osoegawa K."/>
            <person name="de Jong P."/>
            <person name="Lindberg D.R."/>
            <person name="Seaver E.C."/>
            <person name="Weisblat D.A."/>
            <person name="Putnam N.H."/>
            <person name="Grigoriev I.V."/>
            <person name="Rokhsar D.S."/>
        </authorList>
    </citation>
    <scope>NUCLEOTIDE SEQUENCE</scope>
    <source>
        <strain evidence="7">I ESC-2004</strain>
    </source>
</reference>
<dbReference type="EnsemblMetazoa" id="CapteT145508">
    <property type="protein sequence ID" value="CapteP145508"/>
    <property type="gene ID" value="CapteG145508"/>
</dbReference>
<dbReference type="PANTHER" id="PTHR11783">
    <property type="entry name" value="SULFOTRANSFERASE SULT"/>
    <property type="match status" value="1"/>
</dbReference>
<evidence type="ECO:0000313" key="5">
    <source>
        <dbReference type="EMBL" id="ELU05623.1"/>
    </source>
</evidence>
<accession>R7UHR8</accession>
<evidence type="ECO:0000313" key="7">
    <source>
        <dbReference type="Proteomes" id="UP000014760"/>
    </source>
</evidence>
<dbReference type="EMBL" id="AMQN01001297">
    <property type="status" value="NOT_ANNOTATED_CDS"/>
    <property type="molecule type" value="Genomic_DNA"/>
</dbReference>
<dbReference type="Pfam" id="PF00685">
    <property type="entry name" value="Sulfotransfer_1"/>
    <property type="match status" value="1"/>
</dbReference>
<feature type="transmembrane region" description="Helical" evidence="3">
    <location>
        <begin position="68"/>
        <end position="91"/>
    </location>
</feature>
<keyword evidence="3" id="KW-0812">Transmembrane</keyword>
<name>R7UHR8_CAPTE</name>
<sequence>MNKSQGTKPAALTHSTWTIFSSPSTISFFRDTIVAKQSCRRSKKGTGIYPISTCSLWDFREAVGDNRLFCLLLTYSMTGCGWVMEMVWLILQGGDISKAKVSDVKSKYSRLEHDDLSFSRTTGLKPRIVISHLPFDLLQNILGRCKRVIFVQRDPRDCLLSMFHYYKQNPKLGQFKGSWSDYFDLYKERKLIYGNYCDWIKPWMETKIDKMQIFEFERLVRNRFGHIRNMTKFILDKHIDDKMMDICQWIHIDNMKGTSKKPDFSLDPILLDPEITDFLREGHYNQWEGLMNKHEMDFIVFHA</sequence>
<organism evidence="5">
    <name type="scientific">Capitella teleta</name>
    <name type="common">Polychaete worm</name>
    <dbReference type="NCBI Taxonomy" id="283909"/>
    <lineage>
        <taxon>Eukaryota</taxon>
        <taxon>Metazoa</taxon>
        <taxon>Spiralia</taxon>
        <taxon>Lophotrochozoa</taxon>
        <taxon>Annelida</taxon>
        <taxon>Polychaeta</taxon>
        <taxon>Sedentaria</taxon>
        <taxon>Scolecida</taxon>
        <taxon>Capitellidae</taxon>
        <taxon>Capitella</taxon>
    </lineage>
</organism>